<organism evidence="2 3">
    <name type="scientific">Mucor flavus</name>
    <dbReference type="NCBI Taxonomy" id="439312"/>
    <lineage>
        <taxon>Eukaryota</taxon>
        <taxon>Fungi</taxon>
        <taxon>Fungi incertae sedis</taxon>
        <taxon>Mucoromycota</taxon>
        <taxon>Mucoromycotina</taxon>
        <taxon>Mucoromycetes</taxon>
        <taxon>Mucorales</taxon>
        <taxon>Mucorineae</taxon>
        <taxon>Mucoraceae</taxon>
        <taxon>Mucor</taxon>
    </lineage>
</organism>
<comment type="caution">
    <text evidence="2">The sequence shown here is derived from an EMBL/GenBank/DDBJ whole genome shotgun (WGS) entry which is preliminary data.</text>
</comment>
<gene>
    <name evidence="2" type="ORF">MFLAVUS_005410</name>
</gene>
<evidence type="ECO:0000256" key="1">
    <source>
        <dbReference type="SAM" id="SignalP"/>
    </source>
</evidence>
<evidence type="ECO:0000313" key="3">
    <source>
        <dbReference type="Proteomes" id="UP001473302"/>
    </source>
</evidence>
<proteinExistence type="predicted"/>
<dbReference type="EMBL" id="BAABUK010000011">
    <property type="protein sequence ID" value="GAA5811963.1"/>
    <property type="molecule type" value="Genomic_DNA"/>
</dbReference>
<sequence>MRLSTLLIAAVVVVSELANAASIEKRRISKPVQQCFNKLNDANSQLSIVQNAVDDFTKDSGYFAALNIQRKEKVLEGIFRETNDFCCRRDAENITNEEIDAGTDIITPLVTSAAKVLKSLEIKKDAFDSTPLTTFLVVGDIKNMDILTGTLLDCLSHKAPKDHYDTFRDLSHTLSDAFSSVRYKYGI</sequence>
<accession>A0ABP9YYN9</accession>
<keyword evidence="3" id="KW-1185">Reference proteome</keyword>
<reference evidence="2 3" key="1">
    <citation type="submission" date="2024-04" db="EMBL/GenBank/DDBJ databases">
        <title>genome sequences of Mucor flavus KT1a and Helicostylum pulchrum KT1b strains isolated from the surface of a dry-aged beef.</title>
        <authorList>
            <person name="Toyotome T."/>
            <person name="Hosono M."/>
            <person name="Torimaru M."/>
            <person name="Fukuda K."/>
            <person name="Mikami N."/>
        </authorList>
    </citation>
    <scope>NUCLEOTIDE SEQUENCE [LARGE SCALE GENOMIC DNA]</scope>
    <source>
        <strain evidence="2 3">KT1a</strain>
    </source>
</reference>
<dbReference type="Pfam" id="PF12296">
    <property type="entry name" value="HsbA"/>
    <property type="match status" value="1"/>
</dbReference>
<name>A0ABP9YYN9_9FUNG</name>
<dbReference type="InterPro" id="IPR021054">
    <property type="entry name" value="Cell_wall_mannoprotein_1"/>
</dbReference>
<protein>
    <submittedName>
        <fullName evidence="2">Uncharacterized protein</fullName>
    </submittedName>
</protein>
<feature type="signal peptide" evidence="1">
    <location>
        <begin position="1"/>
        <end position="20"/>
    </location>
</feature>
<feature type="chain" id="PRO_5045518601" evidence="1">
    <location>
        <begin position="21"/>
        <end position="187"/>
    </location>
</feature>
<evidence type="ECO:0000313" key="2">
    <source>
        <dbReference type="EMBL" id="GAA5811963.1"/>
    </source>
</evidence>
<dbReference type="Proteomes" id="UP001473302">
    <property type="component" value="Unassembled WGS sequence"/>
</dbReference>
<keyword evidence="1" id="KW-0732">Signal</keyword>